<sequence length="686" mass="73517">MKRFRIALYAVAGLLVFLLLVLVIFMAVFNWNLLKPTINEQVSETLGRPFAIEGNLDVHWARDHEAEGWRRWVPHPTASAESITLGNADWGKAPYFVRLERVELELSPLALLGKRIAIPRIQLTGPSAHIERLADGRANWTFEKLTTDTNDAEKEKAPSAWTLDIGTIGFDKGAVTVADEAQRVDVALNVTPLGKPIPYNEIVGGAVGKRNDEAAAPQDYAFAWDAKGRYRGQALSGEGKIGGLLALQDAAIPFPVQVDLRAGNTRAVVEGTLTDPRNLGALDLRLRLSGDSLGNLYPLTGVTLPDTGAYATDGRLRAELQNAEGPTFRYEGFNGRIGGSDIHGDLAFISGEPRAKLTGDLTSNQLLFADLAPLIGADSSEEKKARGVEDKQPSERVLPTEEFKTDRWRDMDADVRFTGKRIEHGETLPISDLSTHVVLENGVLSLQPLSLGVAGGRLDTQIRLDGQRSPLSGQVTLKARSFKLKQLFPTVETMQNSLGELNGDADIRGTGNSVAALLGTANGDLRLLMNDGTVSRSLMEIAGLNVGNYLVGRLFGDDEVQINCAVSDINFKDGLATPRVFVLDTENAVINIAGSVNLKTEGLDLDVVPRSKGLRIISLRSPLYVDGTFKNPSPGVHAGPLALRGAGLVVLGATVGPAAGLLALIAPSGGQADQCGPLLEQVKKAP</sequence>
<feature type="transmembrane region" description="Helical" evidence="1">
    <location>
        <begin position="7"/>
        <end position="31"/>
    </location>
</feature>
<dbReference type="PANTHER" id="PTHR30441">
    <property type="entry name" value="DUF748 DOMAIN-CONTAINING PROTEIN"/>
    <property type="match status" value="1"/>
</dbReference>
<dbReference type="Pfam" id="PF05170">
    <property type="entry name" value="AsmA"/>
    <property type="match status" value="1"/>
</dbReference>
<dbReference type="EMBL" id="BMPO01000006">
    <property type="protein sequence ID" value="GGK00509.1"/>
    <property type="molecule type" value="Genomic_DNA"/>
</dbReference>
<dbReference type="Proteomes" id="UP000635983">
    <property type="component" value="Unassembled WGS sequence"/>
</dbReference>
<gene>
    <name evidence="3" type="ORF">GCM10009304_27860</name>
</gene>
<keyword evidence="1" id="KW-1133">Transmembrane helix</keyword>
<evidence type="ECO:0000313" key="3">
    <source>
        <dbReference type="EMBL" id="GGK00509.1"/>
    </source>
</evidence>
<evidence type="ECO:0000259" key="2">
    <source>
        <dbReference type="Pfam" id="PF05170"/>
    </source>
</evidence>
<evidence type="ECO:0000256" key="1">
    <source>
        <dbReference type="SAM" id="Phobius"/>
    </source>
</evidence>
<keyword evidence="1" id="KW-0812">Transmembrane</keyword>
<keyword evidence="1" id="KW-0472">Membrane</keyword>
<accession>A0A917PYS5</accession>
<organism evidence="3 4">
    <name type="scientific">Pseudomonas matsuisoli</name>
    <dbReference type="NCBI Taxonomy" id="1515666"/>
    <lineage>
        <taxon>Bacteria</taxon>
        <taxon>Pseudomonadati</taxon>
        <taxon>Pseudomonadota</taxon>
        <taxon>Gammaproteobacteria</taxon>
        <taxon>Pseudomonadales</taxon>
        <taxon>Pseudomonadaceae</taxon>
        <taxon>Pseudomonas</taxon>
    </lineage>
</organism>
<comment type="caution">
    <text evidence="3">The sequence shown here is derived from an EMBL/GenBank/DDBJ whole genome shotgun (WGS) entry which is preliminary data.</text>
</comment>
<dbReference type="InterPro" id="IPR052894">
    <property type="entry name" value="AsmA-related"/>
</dbReference>
<proteinExistence type="predicted"/>
<dbReference type="RefSeq" id="WP_188983854.1">
    <property type="nucleotide sequence ID" value="NZ_BMPO01000006.1"/>
</dbReference>
<keyword evidence="4" id="KW-1185">Reference proteome</keyword>
<dbReference type="PANTHER" id="PTHR30441:SF9">
    <property type="entry name" value="ASMA FAMILY PROTEIN YHJG"/>
    <property type="match status" value="1"/>
</dbReference>
<feature type="domain" description="AsmA" evidence="2">
    <location>
        <begin position="8"/>
        <end position="579"/>
    </location>
</feature>
<dbReference type="AlphaFoldDB" id="A0A917PYS5"/>
<dbReference type="GO" id="GO:0005886">
    <property type="term" value="C:plasma membrane"/>
    <property type="evidence" value="ECO:0007669"/>
    <property type="project" value="TreeGrafter"/>
</dbReference>
<reference evidence="3" key="2">
    <citation type="submission" date="2020-09" db="EMBL/GenBank/DDBJ databases">
        <authorList>
            <person name="Sun Q."/>
            <person name="Ohkuma M."/>
        </authorList>
    </citation>
    <scope>NUCLEOTIDE SEQUENCE</scope>
    <source>
        <strain evidence="3">JCM 30078</strain>
    </source>
</reference>
<evidence type="ECO:0000313" key="4">
    <source>
        <dbReference type="Proteomes" id="UP000635983"/>
    </source>
</evidence>
<dbReference type="InterPro" id="IPR007844">
    <property type="entry name" value="AsmA"/>
</dbReference>
<protein>
    <recommendedName>
        <fullName evidence="2">AsmA domain-containing protein</fullName>
    </recommendedName>
</protein>
<name>A0A917PYS5_9PSED</name>
<reference evidence="3" key="1">
    <citation type="journal article" date="2014" name="Int. J. Syst. Evol. Microbiol.">
        <title>Complete genome sequence of Corynebacterium casei LMG S-19264T (=DSM 44701T), isolated from a smear-ripened cheese.</title>
        <authorList>
            <consortium name="US DOE Joint Genome Institute (JGI-PGF)"/>
            <person name="Walter F."/>
            <person name="Albersmeier A."/>
            <person name="Kalinowski J."/>
            <person name="Ruckert C."/>
        </authorList>
    </citation>
    <scope>NUCLEOTIDE SEQUENCE</scope>
    <source>
        <strain evidence="3">JCM 30078</strain>
    </source>
</reference>
<dbReference type="GO" id="GO:0090313">
    <property type="term" value="P:regulation of protein targeting to membrane"/>
    <property type="evidence" value="ECO:0007669"/>
    <property type="project" value="TreeGrafter"/>
</dbReference>